<gene>
    <name evidence="7" type="ORF">GCM10023353_31790</name>
</gene>
<organism evidence="7 8">
    <name type="scientific">Tomitella cavernea</name>
    <dbReference type="NCBI Taxonomy" id="1387982"/>
    <lineage>
        <taxon>Bacteria</taxon>
        <taxon>Bacillati</taxon>
        <taxon>Actinomycetota</taxon>
        <taxon>Actinomycetes</taxon>
        <taxon>Mycobacteriales</taxon>
        <taxon>Tomitella</taxon>
    </lineage>
</organism>
<dbReference type="InterPro" id="IPR011075">
    <property type="entry name" value="TetR_C"/>
</dbReference>
<evidence type="ECO:0000256" key="3">
    <source>
        <dbReference type="ARBA" id="ARBA00023163"/>
    </source>
</evidence>
<dbReference type="PANTHER" id="PTHR30055">
    <property type="entry name" value="HTH-TYPE TRANSCRIPTIONAL REGULATOR RUTR"/>
    <property type="match status" value="1"/>
</dbReference>
<dbReference type="InterPro" id="IPR050109">
    <property type="entry name" value="HTH-type_TetR-like_transc_reg"/>
</dbReference>
<reference evidence="8" key="1">
    <citation type="journal article" date="2019" name="Int. J. Syst. Evol. Microbiol.">
        <title>The Global Catalogue of Microorganisms (GCM) 10K type strain sequencing project: providing services to taxonomists for standard genome sequencing and annotation.</title>
        <authorList>
            <consortium name="The Broad Institute Genomics Platform"/>
            <consortium name="The Broad Institute Genome Sequencing Center for Infectious Disease"/>
            <person name="Wu L."/>
            <person name="Ma J."/>
        </authorList>
    </citation>
    <scope>NUCLEOTIDE SEQUENCE [LARGE SCALE GENOMIC DNA]</scope>
    <source>
        <strain evidence="8">JCM 18542</strain>
    </source>
</reference>
<accession>A0ABP9D0W3</accession>
<dbReference type="SUPFAM" id="SSF48498">
    <property type="entry name" value="Tetracyclin repressor-like, C-terminal domain"/>
    <property type="match status" value="1"/>
</dbReference>
<evidence type="ECO:0000313" key="8">
    <source>
        <dbReference type="Proteomes" id="UP001500839"/>
    </source>
</evidence>
<proteinExistence type="predicted"/>
<dbReference type="Gene3D" id="1.10.357.10">
    <property type="entry name" value="Tetracycline Repressor, domain 2"/>
    <property type="match status" value="1"/>
</dbReference>
<dbReference type="Pfam" id="PF16859">
    <property type="entry name" value="TetR_C_11"/>
    <property type="match status" value="1"/>
</dbReference>
<sequence>MVTGICDSEGETMGGSGPSRRRGAELERAILDAAWDQLVAEGYGRFTIEAVAARARTSKPVLYRRWRTREELFRATIRHRGAAHVQPVPDTGGVRGDLLAVLRGANSGRSNVTALLSVLVTSNFEDIGMSPSELRAELIGDRATSVDLILDRARKRGEVDAAKLTPRIADLPFALLRHEFFMTFRPVPEEVLTEIVDEIFLPLVVPDEAQ</sequence>
<protein>
    <submittedName>
        <fullName evidence="7">TetR/AcrR family transcriptional regulator</fullName>
    </submittedName>
</protein>
<dbReference type="Gene3D" id="1.10.10.60">
    <property type="entry name" value="Homeodomain-like"/>
    <property type="match status" value="1"/>
</dbReference>
<feature type="region of interest" description="Disordered" evidence="5">
    <location>
        <begin position="1"/>
        <end position="21"/>
    </location>
</feature>
<keyword evidence="3" id="KW-0804">Transcription</keyword>
<dbReference type="PANTHER" id="PTHR30055:SF148">
    <property type="entry name" value="TETR-FAMILY TRANSCRIPTIONAL REGULATOR"/>
    <property type="match status" value="1"/>
</dbReference>
<name>A0ABP9D0W3_9ACTN</name>
<evidence type="ECO:0000313" key="7">
    <source>
        <dbReference type="EMBL" id="GAA4821233.1"/>
    </source>
</evidence>
<dbReference type="InterPro" id="IPR009057">
    <property type="entry name" value="Homeodomain-like_sf"/>
</dbReference>
<evidence type="ECO:0000256" key="1">
    <source>
        <dbReference type="ARBA" id="ARBA00023015"/>
    </source>
</evidence>
<dbReference type="SUPFAM" id="SSF46689">
    <property type="entry name" value="Homeodomain-like"/>
    <property type="match status" value="1"/>
</dbReference>
<dbReference type="InterPro" id="IPR036271">
    <property type="entry name" value="Tet_transcr_reg_TetR-rel_C_sf"/>
</dbReference>
<keyword evidence="8" id="KW-1185">Reference proteome</keyword>
<evidence type="ECO:0000256" key="4">
    <source>
        <dbReference type="PROSITE-ProRule" id="PRU00335"/>
    </source>
</evidence>
<evidence type="ECO:0000259" key="6">
    <source>
        <dbReference type="PROSITE" id="PS50977"/>
    </source>
</evidence>
<keyword evidence="2 4" id="KW-0238">DNA-binding</keyword>
<dbReference type="InterPro" id="IPR001647">
    <property type="entry name" value="HTH_TetR"/>
</dbReference>
<feature type="DNA-binding region" description="H-T-H motif" evidence="4">
    <location>
        <begin position="47"/>
        <end position="66"/>
    </location>
</feature>
<comment type="caution">
    <text evidence="7">The sequence shown here is derived from an EMBL/GenBank/DDBJ whole genome shotgun (WGS) entry which is preliminary data.</text>
</comment>
<dbReference type="Pfam" id="PF00440">
    <property type="entry name" value="TetR_N"/>
    <property type="match status" value="1"/>
</dbReference>
<evidence type="ECO:0000256" key="5">
    <source>
        <dbReference type="SAM" id="MobiDB-lite"/>
    </source>
</evidence>
<feature type="domain" description="HTH tetR-type" evidence="6">
    <location>
        <begin position="24"/>
        <end position="84"/>
    </location>
</feature>
<keyword evidence="1" id="KW-0805">Transcription regulation</keyword>
<dbReference type="EMBL" id="BAABKQ010000001">
    <property type="protein sequence ID" value="GAA4821233.1"/>
    <property type="molecule type" value="Genomic_DNA"/>
</dbReference>
<dbReference type="Proteomes" id="UP001500839">
    <property type="component" value="Unassembled WGS sequence"/>
</dbReference>
<dbReference type="PROSITE" id="PS50977">
    <property type="entry name" value="HTH_TETR_2"/>
    <property type="match status" value="1"/>
</dbReference>
<evidence type="ECO:0000256" key="2">
    <source>
        <dbReference type="ARBA" id="ARBA00023125"/>
    </source>
</evidence>